<dbReference type="EMBL" id="MHNK01000004">
    <property type="protein sequence ID" value="OGZ44325.1"/>
    <property type="molecule type" value="Genomic_DNA"/>
</dbReference>
<sequence>MATLTEQQYQAELLRQRQQEQRASADGQMNDAGNTEQKESSKKKGAKAKKPPRQPFPISPVEVGLWLFPAVTIDMFEFFGQTLAAIPIVGIPLAGASSVVGAVMSGIIFLVVGLWLIMEQITPTSPTGMRVFLVLGGTAFGNAIINWLPAWSGFFLWLFFKAYAKKVLPHEEKK</sequence>
<comment type="caution">
    <text evidence="3">The sequence shown here is derived from an EMBL/GenBank/DDBJ whole genome shotgun (WGS) entry which is preliminary data.</text>
</comment>
<evidence type="ECO:0000256" key="2">
    <source>
        <dbReference type="SAM" id="Phobius"/>
    </source>
</evidence>
<proteinExistence type="predicted"/>
<dbReference type="Proteomes" id="UP000177480">
    <property type="component" value="Unassembled WGS sequence"/>
</dbReference>
<keyword evidence="2" id="KW-0812">Transmembrane</keyword>
<dbReference type="AlphaFoldDB" id="A0A1G2G1W1"/>
<reference evidence="3 4" key="1">
    <citation type="journal article" date="2016" name="Nat. Commun.">
        <title>Thousands of microbial genomes shed light on interconnected biogeochemical processes in an aquifer system.</title>
        <authorList>
            <person name="Anantharaman K."/>
            <person name="Brown C.T."/>
            <person name="Hug L.A."/>
            <person name="Sharon I."/>
            <person name="Castelle C.J."/>
            <person name="Probst A.J."/>
            <person name="Thomas B.C."/>
            <person name="Singh A."/>
            <person name="Wilkins M.J."/>
            <person name="Karaoz U."/>
            <person name="Brodie E.L."/>
            <person name="Williams K.H."/>
            <person name="Hubbard S.S."/>
            <person name="Banfield J.F."/>
        </authorList>
    </citation>
    <scope>NUCLEOTIDE SEQUENCE [LARGE SCALE GENOMIC DNA]</scope>
</reference>
<gene>
    <name evidence="3" type="ORF">A2719_04645</name>
</gene>
<keyword evidence="2" id="KW-0472">Membrane</keyword>
<dbReference type="STRING" id="1802114.A2719_04645"/>
<accession>A0A1G2G1W1</accession>
<evidence type="ECO:0000313" key="4">
    <source>
        <dbReference type="Proteomes" id="UP000177480"/>
    </source>
</evidence>
<protein>
    <submittedName>
        <fullName evidence="3">Uncharacterized protein</fullName>
    </submittedName>
</protein>
<feature type="region of interest" description="Disordered" evidence="1">
    <location>
        <begin position="11"/>
        <end position="55"/>
    </location>
</feature>
<name>A0A1G2G1W1_9BACT</name>
<feature type="transmembrane region" description="Helical" evidence="2">
    <location>
        <begin position="93"/>
        <end position="118"/>
    </location>
</feature>
<feature type="compositionally biased region" description="Basic residues" evidence="1">
    <location>
        <begin position="43"/>
        <end position="52"/>
    </location>
</feature>
<evidence type="ECO:0000256" key="1">
    <source>
        <dbReference type="SAM" id="MobiDB-lite"/>
    </source>
</evidence>
<evidence type="ECO:0000313" key="3">
    <source>
        <dbReference type="EMBL" id="OGZ44325.1"/>
    </source>
</evidence>
<organism evidence="3 4">
    <name type="scientific">Candidatus Ryanbacteria bacterium RIFCSPHIGHO2_01_FULL_45_22</name>
    <dbReference type="NCBI Taxonomy" id="1802114"/>
    <lineage>
        <taxon>Bacteria</taxon>
        <taxon>Candidatus Ryaniibacteriota</taxon>
    </lineage>
</organism>
<keyword evidence="2" id="KW-1133">Transmembrane helix</keyword>
<feature type="transmembrane region" description="Helical" evidence="2">
    <location>
        <begin position="138"/>
        <end position="160"/>
    </location>
</feature>